<evidence type="ECO:0000313" key="4">
    <source>
        <dbReference type="Proteomes" id="UP000039865"/>
    </source>
</evidence>
<reference evidence="3 4" key="1">
    <citation type="submission" date="2014-06" db="EMBL/GenBank/DDBJ databases">
        <authorList>
            <person name="Swart Estienne"/>
        </authorList>
    </citation>
    <scope>NUCLEOTIDE SEQUENCE [LARGE SCALE GENOMIC DNA]</scope>
    <source>
        <strain evidence="3 4">130c</strain>
    </source>
</reference>
<dbReference type="Proteomes" id="UP000039865">
    <property type="component" value="Unassembled WGS sequence"/>
</dbReference>
<dbReference type="EMBL" id="CCKQ01000407">
    <property type="protein sequence ID" value="CDW71479.1"/>
    <property type="molecule type" value="Genomic_DNA"/>
</dbReference>
<protein>
    <submittedName>
        <fullName evidence="3">Adhesion-regulating molecule</fullName>
    </submittedName>
</protein>
<dbReference type="InParanoid" id="A0A077ZPU2"/>
<dbReference type="OrthoDB" id="7777654at2759"/>
<organism evidence="3 4">
    <name type="scientific">Stylonychia lemnae</name>
    <name type="common">Ciliate</name>
    <dbReference type="NCBI Taxonomy" id="5949"/>
    <lineage>
        <taxon>Eukaryota</taxon>
        <taxon>Sar</taxon>
        <taxon>Alveolata</taxon>
        <taxon>Ciliophora</taxon>
        <taxon>Intramacronucleata</taxon>
        <taxon>Spirotrichea</taxon>
        <taxon>Stichotrichia</taxon>
        <taxon>Sporadotrichida</taxon>
        <taxon>Oxytrichidae</taxon>
        <taxon>Stylonychinae</taxon>
        <taxon>Stylonychia</taxon>
    </lineage>
</organism>
<dbReference type="InterPro" id="IPR044868">
    <property type="entry name" value="Rpn13/ADRM1_Pru"/>
</dbReference>
<feature type="compositionally biased region" description="Polar residues" evidence="1">
    <location>
        <begin position="121"/>
        <end position="143"/>
    </location>
</feature>
<sequence>MTFDGKMVKPDRRRGIIRVVADFQGMKQFQWLDADTKNPIDVLPIQIYQNSNRAFMFFPMILSLRKQSRVRTECISLNLRPLNKGTFIGCRQAKLTMQIQQSQNQEADKEKDAENAKKVHNNLNNIAEPPAQSSGPALVNQTN</sequence>
<feature type="compositionally biased region" description="Basic and acidic residues" evidence="1">
    <location>
        <begin position="106"/>
        <end position="117"/>
    </location>
</feature>
<keyword evidence="4" id="KW-1185">Reference proteome</keyword>
<feature type="region of interest" description="Disordered" evidence="1">
    <location>
        <begin position="100"/>
        <end position="143"/>
    </location>
</feature>
<feature type="domain" description="Pru" evidence="2">
    <location>
        <begin position="1"/>
        <end position="126"/>
    </location>
</feature>
<dbReference type="AlphaFoldDB" id="A0A077ZPU2"/>
<evidence type="ECO:0000256" key="1">
    <source>
        <dbReference type="SAM" id="MobiDB-lite"/>
    </source>
</evidence>
<evidence type="ECO:0000313" key="3">
    <source>
        <dbReference type="EMBL" id="CDW71479.1"/>
    </source>
</evidence>
<gene>
    <name evidence="3" type="primary">Contig8682.g9273</name>
    <name evidence="3" type="ORF">STYLEM_424</name>
</gene>
<accession>A0A077ZPU2</accession>
<proteinExistence type="predicted"/>
<dbReference type="PROSITE" id="PS51917">
    <property type="entry name" value="PRU"/>
    <property type="match status" value="1"/>
</dbReference>
<evidence type="ECO:0000259" key="2">
    <source>
        <dbReference type="PROSITE" id="PS51917"/>
    </source>
</evidence>
<name>A0A077ZPU2_STYLE</name>